<proteinExistence type="predicted"/>
<organism evidence="1">
    <name type="scientific">Candidatus Kentrum sp. LFY</name>
    <dbReference type="NCBI Taxonomy" id="2126342"/>
    <lineage>
        <taxon>Bacteria</taxon>
        <taxon>Pseudomonadati</taxon>
        <taxon>Pseudomonadota</taxon>
        <taxon>Gammaproteobacteria</taxon>
        <taxon>Candidatus Kentrum</taxon>
    </lineage>
</organism>
<dbReference type="EMBL" id="CAADFN010000013">
    <property type="protein sequence ID" value="VFK15178.1"/>
    <property type="molecule type" value="Genomic_DNA"/>
</dbReference>
<name>A0A450WDW7_9GAMM</name>
<dbReference type="Gene3D" id="3.40.50.300">
    <property type="entry name" value="P-loop containing nucleotide triphosphate hydrolases"/>
    <property type="match status" value="1"/>
</dbReference>
<accession>A0A450WDW7</accession>
<dbReference type="AlphaFoldDB" id="A0A450WDW7"/>
<gene>
    <name evidence="1" type="ORF">BECKLFY1418C_GA0070996_101329</name>
</gene>
<evidence type="ECO:0000313" key="1">
    <source>
        <dbReference type="EMBL" id="VFK15178.1"/>
    </source>
</evidence>
<sequence>MLNQCLIMNSDHFIIPLAPDFFSWQAIKSIAQVLPKAYEDFQPFRIENNLNGYKLPGQPQFMGYIIQKFRLQAGKSQTQEEKKEIIHSKAFQEWIDKIGSRIEKELLPTLRSANMYTTGAEIVDTLVPEFNSLVAKSQSSGKPVFELDEEEAYSKEDRYRNKSKQEQFEDLFSSISNKIISISESDLQIRKNQETEY</sequence>
<reference evidence="1" key="1">
    <citation type="submission" date="2019-02" db="EMBL/GenBank/DDBJ databases">
        <authorList>
            <person name="Gruber-Vodicka R. H."/>
            <person name="Seah K. B. B."/>
        </authorList>
    </citation>
    <scope>NUCLEOTIDE SEQUENCE</scope>
    <source>
        <strain evidence="1">BECK_BY7</strain>
    </source>
</reference>
<dbReference type="InterPro" id="IPR027417">
    <property type="entry name" value="P-loop_NTPase"/>
</dbReference>
<protein>
    <submittedName>
        <fullName evidence="1">Uncharacterized protein</fullName>
    </submittedName>
</protein>